<comment type="caution">
    <text evidence="1">The sequence shown here is derived from an EMBL/GenBank/DDBJ whole genome shotgun (WGS) entry which is preliminary data.</text>
</comment>
<keyword evidence="2" id="KW-1185">Reference proteome</keyword>
<protein>
    <submittedName>
        <fullName evidence="1">GrpB family protein</fullName>
    </submittedName>
</protein>
<dbReference type="Proteomes" id="UP001596105">
    <property type="component" value="Unassembled WGS sequence"/>
</dbReference>
<accession>A0ABW0M0I4</accession>
<dbReference type="Gene3D" id="3.30.460.10">
    <property type="entry name" value="Beta Polymerase, domain 2"/>
    <property type="match status" value="1"/>
</dbReference>
<dbReference type="RefSeq" id="WP_209752081.1">
    <property type="nucleotide sequence ID" value="NZ_JBHSMH010000108.1"/>
</dbReference>
<proteinExistence type="predicted"/>
<dbReference type="InterPro" id="IPR043519">
    <property type="entry name" value="NT_sf"/>
</dbReference>
<reference evidence="2" key="1">
    <citation type="journal article" date="2019" name="Int. J. Syst. Evol. Microbiol.">
        <title>The Global Catalogue of Microorganisms (GCM) 10K type strain sequencing project: providing services to taxonomists for standard genome sequencing and annotation.</title>
        <authorList>
            <consortium name="The Broad Institute Genomics Platform"/>
            <consortium name="The Broad Institute Genome Sequencing Center for Infectious Disease"/>
            <person name="Wu L."/>
            <person name="Ma J."/>
        </authorList>
    </citation>
    <scope>NUCLEOTIDE SEQUENCE [LARGE SCALE GENOMIC DNA]</scope>
    <source>
        <strain evidence="2">CCUG 57113</strain>
    </source>
</reference>
<dbReference type="PANTHER" id="PTHR34822">
    <property type="entry name" value="GRPB DOMAIN PROTEIN (AFU_ORTHOLOGUE AFUA_1G01530)"/>
    <property type="match status" value="1"/>
</dbReference>
<evidence type="ECO:0000313" key="2">
    <source>
        <dbReference type="Proteomes" id="UP001596105"/>
    </source>
</evidence>
<gene>
    <name evidence="1" type="ORF">ACFPPD_23295</name>
</gene>
<dbReference type="EMBL" id="JBHSMH010000108">
    <property type="protein sequence ID" value="MFC5471605.1"/>
    <property type="molecule type" value="Genomic_DNA"/>
</dbReference>
<dbReference type="SUPFAM" id="SSF81301">
    <property type="entry name" value="Nucleotidyltransferase"/>
    <property type="match status" value="1"/>
</dbReference>
<name>A0ABW0M0I4_9BACL</name>
<organism evidence="1 2">
    <name type="scientific">Cohnella suwonensis</name>
    <dbReference type="NCBI Taxonomy" id="696072"/>
    <lineage>
        <taxon>Bacteria</taxon>
        <taxon>Bacillati</taxon>
        <taxon>Bacillota</taxon>
        <taxon>Bacilli</taxon>
        <taxon>Bacillales</taxon>
        <taxon>Paenibacillaceae</taxon>
        <taxon>Cohnella</taxon>
    </lineage>
</organism>
<dbReference type="InterPro" id="IPR007344">
    <property type="entry name" value="GrpB/CoaE"/>
</dbReference>
<evidence type="ECO:0000313" key="1">
    <source>
        <dbReference type="EMBL" id="MFC5471605.1"/>
    </source>
</evidence>
<sequence>MKDPVFIEPYNNEWAFNFSELRNEIVNQVGTAIERIDHIGSTAVIGLAAKPIIDIQISILDLDNIEEIKNGLSKLGFHHRIDNDDLTKRYFRESQGMNRTHIHVRQSGSWSEQFNLLFRDYLREHEIERNEYAQVKYYLANQYRNQREQYIEGKSEIIWSIIIKANRWSQEIGWKPSKPDL</sequence>
<dbReference type="Pfam" id="PF04229">
    <property type="entry name" value="GrpB"/>
    <property type="match status" value="1"/>
</dbReference>
<dbReference type="PANTHER" id="PTHR34822:SF1">
    <property type="entry name" value="GRPB FAMILY PROTEIN"/>
    <property type="match status" value="1"/>
</dbReference>